<feature type="transmembrane region" description="Helical" evidence="2">
    <location>
        <begin position="66"/>
        <end position="85"/>
    </location>
</feature>
<dbReference type="OrthoDB" id="5372451at2759"/>
<protein>
    <submittedName>
        <fullName evidence="3">Uncharacterized protein</fullName>
    </submittedName>
</protein>
<name>A0A3D8SEA5_9HELO</name>
<evidence type="ECO:0000313" key="3">
    <source>
        <dbReference type="EMBL" id="RDW84665.1"/>
    </source>
</evidence>
<dbReference type="Proteomes" id="UP000256645">
    <property type="component" value="Unassembled WGS sequence"/>
</dbReference>
<feature type="transmembrane region" description="Helical" evidence="2">
    <location>
        <begin position="21"/>
        <end position="38"/>
    </location>
</feature>
<evidence type="ECO:0000256" key="1">
    <source>
        <dbReference type="SAM" id="MobiDB-lite"/>
    </source>
</evidence>
<keyword evidence="2" id="KW-0812">Transmembrane</keyword>
<evidence type="ECO:0000256" key="2">
    <source>
        <dbReference type="SAM" id="Phobius"/>
    </source>
</evidence>
<dbReference type="STRING" id="1849047.A0A3D8SEA5"/>
<gene>
    <name evidence="3" type="ORF">BP6252_02255</name>
</gene>
<feature type="region of interest" description="Disordered" evidence="1">
    <location>
        <begin position="253"/>
        <end position="283"/>
    </location>
</feature>
<comment type="caution">
    <text evidence="3">The sequence shown here is derived from an EMBL/GenBank/DDBJ whole genome shotgun (WGS) entry which is preliminary data.</text>
</comment>
<dbReference type="AlphaFoldDB" id="A0A3D8SEA5"/>
<organism evidence="3 4">
    <name type="scientific">Coleophoma cylindrospora</name>
    <dbReference type="NCBI Taxonomy" id="1849047"/>
    <lineage>
        <taxon>Eukaryota</taxon>
        <taxon>Fungi</taxon>
        <taxon>Dikarya</taxon>
        <taxon>Ascomycota</taxon>
        <taxon>Pezizomycotina</taxon>
        <taxon>Leotiomycetes</taxon>
        <taxon>Helotiales</taxon>
        <taxon>Dermateaceae</taxon>
        <taxon>Coleophoma</taxon>
    </lineage>
</organism>
<proteinExistence type="predicted"/>
<feature type="transmembrane region" description="Helical" evidence="2">
    <location>
        <begin position="91"/>
        <end position="115"/>
    </location>
</feature>
<feature type="transmembrane region" description="Helical" evidence="2">
    <location>
        <begin position="44"/>
        <end position="61"/>
    </location>
</feature>
<keyword evidence="4" id="KW-1185">Reference proteome</keyword>
<keyword evidence="2" id="KW-1133">Transmembrane helix</keyword>
<accession>A0A3D8SEA5</accession>
<sequence>MGLSPVEDRPRRGTSSSPISISLLYAYVAVVTALVLRYHWARRWIVSGAPILQFCLLLGYAKQYRILPFFSLWSLSSTITILYALCATSWLLYWVFAVVCYEATFLTCLFQFDAFGHFARKSLRKALKQLQFIDDKIAFFNIPALEIDTEVDGLMVIRGITVSLSNLSLIAHGVEVGIKLSDDMEVAIQTEEVIVSLFRKIEIGDCFANLKGGQYEMTFGELDKKTKDNDGDALLLEGTPLLKAASRDGTSRTWSDYSSHSNKNKMKNVMTDGTGTQDSSAGEALESTRKITLDTKDASRLYYETLKWLKETNSVQESRLHVKRFVTSTDEKVRDFDNTDQNAMRAAICSQLHSKPSVPHPPKRSIKVTTLQNLMPRKVQAFVHRLPMLYRLMLNPLSYFHPVRIESITATASGKWIEHTLAERIFKHYGEQDSEIRNLEKKIAAWLSDANFAVELGGILGLAQVPFLTHFDINCLIGISDVIAYRSLPEEVGLKQVVRLGGADATFTVPSFLLPHHEHILPPVPTQQDRKYLEQDVEIANGKPKTLQAQNDLRQAEKDEANVKMAIHARLPACLDQELLDFISALIKASKIVEMEKEPSAMDQEIHGIKEFSNALNRSMRDGMKKAVVGGIVNDKWIAKMVGKITKKLETAQGDLGYSGDIPVALTPYRPNTKEDRLEKLLP</sequence>
<dbReference type="EMBL" id="PDLM01000002">
    <property type="protein sequence ID" value="RDW84665.1"/>
    <property type="molecule type" value="Genomic_DNA"/>
</dbReference>
<keyword evidence="2" id="KW-0472">Membrane</keyword>
<reference evidence="3 4" key="1">
    <citation type="journal article" date="2018" name="IMA Fungus">
        <title>IMA Genome-F 9: Draft genome sequence of Annulohypoxylon stygium, Aspergillus mulundensis, Berkeleyomyces basicola (syn. Thielaviopsis basicola), Ceratocystis smalleyi, two Cercospora beticola strains, Coleophoma cylindrospora, Fusarium fracticaudum, Phialophora cf. hyalina, and Morchella septimelata.</title>
        <authorList>
            <person name="Wingfield B.D."/>
            <person name="Bills G.F."/>
            <person name="Dong Y."/>
            <person name="Huang W."/>
            <person name="Nel W.J."/>
            <person name="Swalarsk-Parry B.S."/>
            <person name="Vaghefi N."/>
            <person name="Wilken P.M."/>
            <person name="An Z."/>
            <person name="de Beer Z.W."/>
            <person name="De Vos L."/>
            <person name="Chen L."/>
            <person name="Duong T.A."/>
            <person name="Gao Y."/>
            <person name="Hammerbacher A."/>
            <person name="Kikkert J.R."/>
            <person name="Li Y."/>
            <person name="Li H."/>
            <person name="Li K."/>
            <person name="Li Q."/>
            <person name="Liu X."/>
            <person name="Ma X."/>
            <person name="Naidoo K."/>
            <person name="Pethybridge S.J."/>
            <person name="Sun J."/>
            <person name="Steenkamp E.T."/>
            <person name="van der Nest M.A."/>
            <person name="van Wyk S."/>
            <person name="Wingfield M.J."/>
            <person name="Xiong C."/>
            <person name="Yue Q."/>
            <person name="Zhang X."/>
        </authorList>
    </citation>
    <scope>NUCLEOTIDE SEQUENCE [LARGE SCALE GENOMIC DNA]</scope>
    <source>
        <strain evidence="3 4">BP6252</strain>
    </source>
</reference>
<evidence type="ECO:0000313" key="4">
    <source>
        <dbReference type="Proteomes" id="UP000256645"/>
    </source>
</evidence>
<feature type="compositionally biased region" description="Polar residues" evidence="1">
    <location>
        <begin position="271"/>
        <end position="280"/>
    </location>
</feature>